<proteinExistence type="predicted"/>
<dbReference type="SUPFAM" id="SSF53474">
    <property type="entry name" value="alpha/beta-Hydrolases"/>
    <property type="match status" value="1"/>
</dbReference>
<organism evidence="2 3">
    <name type="scientific">Candidatus Thermofonsia Clade 1 bacterium</name>
    <dbReference type="NCBI Taxonomy" id="2364210"/>
    <lineage>
        <taxon>Bacteria</taxon>
        <taxon>Bacillati</taxon>
        <taxon>Chloroflexota</taxon>
        <taxon>Candidatus Thermofontia</taxon>
        <taxon>Candidatus Thermofonsia Clade 1</taxon>
    </lineage>
</organism>
<dbReference type="InterPro" id="IPR002925">
    <property type="entry name" value="Dienelactn_hydro"/>
</dbReference>
<protein>
    <recommendedName>
        <fullName evidence="1">Dienelactone hydrolase domain-containing protein</fullName>
    </recommendedName>
</protein>
<dbReference type="InterPro" id="IPR029058">
    <property type="entry name" value="AB_hydrolase_fold"/>
</dbReference>
<dbReference type="Pfam" id="PF01738">
    <property type="entry name" value="DLH"/>
    <property type="match status" value="1"/>
</dbReference>
<dbReference type="Proteomes" id="UP000228921">
    <property type="component" value="Unassembled WGS sequence"/>
</dbReference>
<feature type="domain" description="Dienelactone hydrolase" evidence="1">
    <location>
        <begin position="47"/>
        <end position="250"/>
    </location>
</feature>
<gene>
    <name evidence="2" type="ORF">CUN51_03660</name>
</gene>
<dbReference type="EMBL" id="PGTK01000003">
    <property type="protein sequence ID" value="PJF31439.1"/>
    <property type="molecule type" value="Genomic_DNA"/>
</dbReference>
<dbReference type="InterPro" id="IPR051049">
    <property type="entry name" value="Dienelactone_hydrolase-like"/>
</dbReference>
<dbReference type="Gene3D" id="3.40.50.1820">
    <property type="entry name" value="alpha/beta hydrolase"/>
    <property type="match status" value="1"/>
</dbReference>
<name>A0A2M8P1M0_9CHLR</name>
<evidence type="ECO:0000259" key="1">
    <source>
        <dbReference type="Pfam" id="PF01738"/>
    </source>
</evidence>
<evidence type="ECO:0000313" key="2">
    <source>
        <dbReference type="EMBL" id="PJF31439.1"/>
    </source>
</evidence>
<dbReference type="GO" id="GO:0016787">
    <property type="term" value="F:hydrolase activity"/>
    <property type="evidence" value="ECO:0007669"/>
    <property type="project" value="InterPro"/>
</dbReference>
<sequence>MYRREGEDSPPMDEQAIREGLYETPFIQHRITSGYIRIMDGAHSLPAFWAHPQIGGSFPGLVLIHSERGLNNQIRIRVRRFAELGYYVIAPELFGATFNTNDLEICRAALCKGGDSAVSSALQVLRTHNRVNRRLGVVGWGAGGEVAFRMALTQPDLRAVVIFGGNPQPFLSELHNDQAAILAFYGDDDPEVTPVMLNQMWKELAQSKARWQMIVYPNVANNFKDEESPRYHPYYAADAWRRCTEFLHEILEPPAPTIHLKTDEVT</sequence>
<reference evidence="2 3" key="1">
    <citation type="submission" date="2017-11" db="EMBL/GenBank/DDBJ databases">
        <title>Evolution of Phototrophy in the Chloroflexi Phylum Driven by Horizontal Gene Transfer.</title>
        <authorList>
            <person name="Ward L.M."/>
            <person name="Hemp J."/>
            <person name="Shih P.M."/>
            <person name="Mcglynn S.E."/>
            <person name="Fischer W."/>
        </authorList>
    </citation>
    <scope>NUCLEOTIDE SEQUENCE [LARGE SCALE GENOMIC DNA]</scope>
    <source>
        <strain evidence="2">CP2_2F</strain>
    </source>
</reference>
<evidence type="ECO:0000313" key="3">
    <source>
        <dbReference type="Proteomes" id="UP000228921"/>
    </source>
</evidence>
<dbReference type="PANTHER" id="PTHR46623:SF6">
    <property type="entry name" value="ALPHA_BETA-HYDROLASES SUPERFAMILY PROTEIN"/>
    <property type="match status" value="1"/>
</dbReference>
<dbReference type="AlphaFoldDB" id="A0A2M8P1M0"/>
<accession>A0A2M8P1M0</accession>
<comment type="caution">
    <text evidence="2">The sequence shown here is derived from an EMBL/GenBank/DDBJ whole genome shotgun (WGS) entry which is preliminary data.</text>
</comment>
<dbReference type="PANTHER" id="PTHR46623">
    <property type="entry name" value="CARBOXYMETHYLENEBUTENOLIDASE-RELATED"/>
    <property type="match status" value="1"/>
</dbReference>